<comment type="caution">
    <text evidence="1">The sequence shown here is derived from an EMBL/GenBank/DDBJ whole genome shotgun (WGS) entry which is preliminary data.</text>
</comment>
<gene>
    <name evidence="1" type="ORF">Ljor_0314</name>
</gene>
<accession>A0A0W0VEX2</accession>
<keyword evidence="2" id="KW-1185">Reference proteome</keyword>
<protein>
    <submittedName>
        <fullName evidence="1">Uncharacterized protein</fullName>
    </submittedName>
</protein>
<dbReference type="Proteomes" id="UP000055035">
    <property type="component" value="Unassembled WGS sequence"/>
</dbReference>
<reference evidence="1 2" key="1">
    <citation type="submission" date="2015-11" db="EMBL/GenBank/DDBJ databases">
        <title>Genomic analysis of 38 Legionella species identifies large and diverse effector repertoires.</title>
        <authorList>
            <person name="Burstein D."/>
            <person name="Amaro F."/>
            <person name="Zusman T."/>
            <person name="Lifshitz Z."/>
            <person name="Cohen O."/>
            <person name="Gilbert J.A."/>
            <person name="Pupko T."/>
            <person name="Shuman H.A."/>
            <person name="Segal G."/>
        </authorList>
    </citation>
    <scope>NUCLEOTIDE SEQUENCE [LARGE SCALE GENOMIC DNA]</scope>
    <source>
        <strain evidence="1 2">BL-540</strain>
    </source>
</reference>
<dbReference type="OrthoDB" id="5639428at2"/>
<name>A0A0W0VEX2_9GAMM</name>
<dbReference type="AlphaFoldDB" id="A0A0W0VEX2"/>
<proteinExistence type="predicted"/>
<sequence length="97" mass="11103">MGKVGIAIILFFTLLGKSFANCDLTRFRWECDLPAHANPHPSSYSLVYCGNTRVYINQAEYEILTRYQRANVNMVLKVNGEYVDSPCVPAERYMSYP</sequence>
<evidence type="ECO:0000313" key="1">
    <source>
        <dbReference type="EMBL" id="KTD18650.1"/>
    </source>
</evidence>
<dbReference type="EMBL" id="LNYJ01000004">
    <property type="protein sequence ID" value="KTD18650.1"/>
    <property type="molecule type" value="Genomic_DNA"/>
</dbReference>
<evidence type="ECO:0000313" key="2">
    <source>
        <dbReference type="Proteomes" id="UP000055035"/>
    </source>
</evidence>
<dbReference type="PATRIC" id="fig|456.5.peg.332"/>
<organism evidence="1 2">
    <name type="scientific">Legionella jordanis</name>
    <dbReference type="NCBI Taxonomy" id="456"/>
    <lineage>
        <taxon>Bacteria</taxon>
        <taxon>Pseudomonadati</taxon>
        <taxon>Pseudomonadota</taxon>
        <taxon>Gammaproteobacteria</taxon>
        <taxon>Legionellales</taxon>
        <taxon>Legionellaceae</taxon>
        <taxon>Legionella</taxon>
    </lineage>
</organism>